<evidence type="ECO:0000256" key="2">
    <source>
        <dbReference type="SAM" id="MobiDB-lite"/>
    </source>
</evidence>
<organism evidence="3 4">
    <name type="scientific">Tanacetum coccineum</name>
    <dbReference type="NCBI Taxonomy" id="301880"/>
    <lineage>
        <taxon>Eukaryota</taxon>
        <taxon>Viridiplantae</taxon>
        <taxon>Streptophyta</taxon>
        <taxon>Embryophyta</taxon>
        <taxon>Tracheophyta</taxon>
        <taxon>Spermatophyta</taxon>
        <taxon>Magnoliopsida</taxon>
        <taxon>eudicotyledons</taxon>
        <taxon>Gunneridae</taxon>
        <taxon>Pentapetalae</taxon>
        <taxon>asterids</taxon>
        <taxon>campanulids</taxon>
        <taxon>Asterales</taxon>
        <taxon>Asteraceae</taxon>
        <taxon>Asteroideae</taxon>
        <taxon>Anthemideae</taxon>
        <taxon>Anthemidinae</taxon>
        <taxon>Tanacetum</taxon>
    </lineage>
</organism>
<reference evidence="3" key="2">
    <citation type="submission" date="2022-01" db="EMBL/GenBank/DDBJ databases">
        <authorList>
            <person name="Yamashiro T."/>
            <person name="Shiraishi A."/>
            <person name="Satake H."/>
            <person name="Nakayama K."/>
        </authorList>
    </citation>
    <scope>NUCLEOTIDE SEQUENCE</scope>
</reference>
<accession>A0ABQ5G5S3</accession>
<comment type="caution">
    <text evidence="3">The sequence shown here is derived from an EMBL/GenBank/DDBJ whole genome shotgun (WGS) entry which is preliminary data.</text>
</comment>
<keyword evidence="4" id="KW-1185">Reference proteome</keyword>
<dbReference type="EMBL" id="BQNB010018055">
    <property type="protein sequence ID" value="GJT70192.1"/>
    <property type="molecule type" value="Genomic_DNA"/>
</dbReference>
<evidence type="ECO:0000313" key="4">
    <source>
        <dbReference type="Proteomes" id="UP001151760"/>
    </source>
</evidence>
<protein>
    <submittedName>
        <fullName evidence="3">Uncharacterized protein</fullName>
    </submittedName>
</protein>
<feature type="coiled-coil region" evidence="1">
    <location>
        <begin position="87"/>
        <end position="114"/>
    </location>
</feature>
<reference evidence="3" key="1">
    <citation type="journal article" date="2022" name="Int. J. Mol. Sci.">
        <title>Draft Genome of Tanacetum Coccineum: Genomic Comparison of Closely Related Tanacetum-Family Plants.</title>
        <authorList>
            <person name="Yamashiro T."/>
            <person name="Shiraishi A."/>
            <person name="Nakayama K."/>
            <person name="Satake H."/>
        </authorList>
    </citation>
    <scope>NUCLEOTIDE SEQUENCE</scope>
</reference>
<feature type="region of interest" description="Disordered" evidence="2">
    <location>
        <begin position="32"/>
        <end position="77"/>
    </location>
</feature>
<evidence type="ECO:0000256" key="1">
    <source>
        <dbReference type="SAM" id="Coils"/>
    </source>
</evidence>
<keyword evidence="1" id="KW-0175">Coiled coil</keyword>
<evidence type="ECO:0000313" key="3">
    <source>
        <dbReference type="EMBL" id="GJT70192.1"/>
    </source>
</evidence>
<sequence length="116" mass="12312">MLPLPINETIVCSWRSIGKKCSSICFASVEGEEEMDQVRAETTGKKKASGGLGRDTTNSHFYNFEGPSSKKMSQGVAASATEEIPTVAAIEADLKELLGEKAEAEAAATAEGEEKK</sequence>
<dbReference type="Proteomes" id="UP001151760">
    <property type="component" value="Unassembled WGS sequence"/>
</dbReference>
<proteinExistence type="predicted"/>
<gene>
    <name evidence="3" type="ORF">Tco_1029478</name>
</gene>
<name>A0ABQ5G5S3_9ASTR</name>